<evidence type="ECO:0000313" key="3">
    <source>
        <dbReference type="Proteomes" id="UP001396334"/>
    </source>
</evidence>
<keyword evidence="3" id="KW-1185">Reference proteome</keyword>
<protein>
    <submittedName>
        <fullName evidence="2">Uncharacterized protein</fullName>
    </submittedName>
</protein>
<organism evidence="2 3">
    <name type="scientific">Hibiscus sabdariffa</name>
    <name type="common">roselle</name>
    <dbReference type="NCBI Taxonomy" id="183260"/>
    <lineage>
        <taxon>Eukaryota</taxon>
        <taxon>Viridiplantae</taxon>
        <taxon>Streptophyta</taxon>
        <taxon>Embryophyta</taxon>
        <taxon>Tracheophyta</taxon>
        <taxon>Spermatophyta</taxon>
        <taxon>Magnoliopsida</taxon>
        <taxon>eudicotyledons</taxon>
        <taxon>Gunneridae</taxon>
        <taxon>Pentapetalae</taxon>
        <taxon>rosids</taxon>
        <taxon>malvids</taxon>
        <taxon>Malvales</taxon>
        <taxon>Malvaceae</taxon>
        <taxon>Malvoideae</taxon>
        <taxon>Hibiscus</taxon>
    </lineage>
</organism>
<sequence length="95" mass="10909">MPKSKPSSPFWSETETPSTDHWRSSSPESPSRDWRNRGYSRPSLPQVNKPDSKLFVTKSKAPRFKNGTPKSILEWTKVVGFVRILGIQCNGWYVK</sequence>
<evidence type="ECO:0000256" key="1">
    <source>
        <dbReference type="SAM" id="MobiDB-lite"/>
    </source>
</evidence>
<proteinExistence type="predicted"/>
<gene>
    <name evidence="2" type="ORF">V6N11_070079</name>
</gene>
<dbReference type="Proteomes" id="UP001396334">
    <property type="component" value="Unassembled WGS sequence"/>
</dbReference>
<accession>A0ABR2QDY5</accession>
<comment type="caution">
    <text evidence="2">The sequence shown here is derived from an EMBL/GenBank/DDBJ whole genome shotgun (WGS) entry which is preliminary data.</text>
</comment>
<dbReference type="EMBL" id="JBBPBN010000040">
    <property type="protein sequence ID" value="KAK8998900.1"/>
    <property type="molecule type" value="Genomic_DNA"/>
</dbReference>
<name>A0ABR2QDY5_9ROSI</name>
<evidence type="ECO:0000313" key="2">
    <source>
        <dbReference type="EMBL" id="KAK8998900.1"/>
    </source>
</evidence>
<feature type="compositionally biased region" description="Polar residues" evidence="1">
    <location>
        <begin position="1"/>
        <end position="17"/>
    </location>
</feature>
<reference evidence="2 3" key="1">
    <citation type="journal article" date="2024" name="G3 (Bethesda)">
        <title>Genome assembly of Hibiscus sabdariffa L. provides insights into metabolisms of medicinal natural products.</title>
        <authorList>
            <person name="Kim T."/>
        </authorList>
    </citation>
    <scope>NUCLEOTIDE SEQUENCE [LARGE SCALE GENOMIC DNA]</scope>
    <source>
        <strain evidence="2">TK-2024</strain>
        <tissue evidence="2">Old leaves</tissue>
    </source>
</reference>
<feature type="region of interest" description="Disordered" evidence="1">
    <location>
        <begin position="1"/>
        <end position="52"/>
    </location>
</feature>